<dbReference type="Proteomes" id="UP000533306">
    <property type="component" value="Unassembled WGS sequence"/>
</dbReference>
<feature type="domain" description="HTH luxR-type" evidence="4">
    <location>
        <begin position="132"/>
        <end position="197"/>
    </location>
</feature>
<name>A0A7W9S754_9HYPH</name>
<dbReference type="InterPro" id="IPR000792">
    <property type="entry name" value="Tscrpt_reg_LuxR_C"/>
</dbReference>
<organism evidence="5 6">
    <name type="scientific">Aquamicrobium lusatiense</name>
    <dbReference type="NCBI Taxonomy" id="89772"/>
    <lineage>
        <taxon>Bacteria</taxon>
        <taxon>Pseudomonadati</taxon>
        <taxon>Pseudomonadota</taxon>
        <taxon>Alphaproteobacteria</taxon>
        <taxon>Hyphomicrobiales</taxon>
        <taxon>Phyllobacteriaceae</taxon>
        <taxon>Aquamicrobium</taxon>
    </lineage>
</organism>
<dbReference type="InterPro" id="IPR000014">
    <property type="entry name" value="PAS"/>
</dbReference>
<dbReference type="GO" id="GO:0006355">
    <property type="term" value="P:regulation of DNA-templated transcription"/>
    <property type="evidence" value="ECO:0007669"/>
    <property type="project" value="InterPro"/>
</dbReference>
<sequence length="202" mass="23273">MSYLYAMSPRPPTNLVPGTTTFRLDDIPLPMVHATHRIIRDCNSEFSSLFGYERAELVDQSFSRLYPKIADFIRTGYMWGTHLSGGKTYYDERIMMSRDGRTFWCSVNGKSRHASDPFADALYCFEPMNRPVSQTMAVITDRQRQILTLIAQGKTSEEIARELGLSRRTIETHRLRLCRIAAVRNSFELVAWFLSQEGSRET</sequence>
<dbReference type="Gene3D" id="1.10.10.10">
    <property type="entry name" value="Winged helix-like DNA-binding domain superfamily/Winged helix DNA-binding domain"/>
    <property type="match status" value="1"/>
</dbReference>
<dbReference type="AlphaFoldDB" id="A0A7W9S754"/>
<evidence type="ECO:0000259" key="4">
    <source>
        <dbReference type="PROSITE" id="PS50043"/>
    </source>
</evidence>
<dbReference type="SMART" id="SM00421">
    <property type="entry name" value="HTH_LUXR"/>
    <property type="match status" value="1"/>
</dbReference>
<dbReference type="Pfam" id="PF00196">
    <property type="entry name" value="GerE"/>
    <property type="match status" value="1"/>
</dbReference>
<evidence type="ECO:0000313" key="5">
    <source>
        <dbReference type="EMBL" id="MBB6014228.1"/>
    </source>
</evidence>
<keyword evidence="3" id="KW-0804">Transcription</keyword>
<evidence type="ECO:0000313" key="6">
    <source>
        <dbReference type="Proteomes" id="UP000533306"/>
    </source>
</evidence>
<dbReference type="EMBL" id="JACHEU010000004">
    <property type="protein sequence ID" value="MBB6014228.1"/>
    <property type="molecule type" value="Genomic_DNA"/>
</dbReference>
<proteinExistence type="predicted"/>
<dbReference type="InterPro" id="IPR016032">
    <property type="entry name" value="Sig_transdc_resp-reg_C-effctor"/>
</dbReference>
<dbReference type="Gene3D" id="3.30.450.20">
    <property type="entry name" value="PAS domain"/>
    <property type="match status" value="1"/>
</dbReference>
<dbReference type="PRINTS" id="PR00038">
    <property type="entry name" value="HTHLUXR"/>
</dbReference>
<accession>A0A7W9S754</accession>
<dbReference type="GO" id="GO:0003677">
    <property type="term" value="F:DNA binding"/>
    <property type="evidence" value="ECO:0007669"/>
    <property type="project" value="UniProtKB-KW"/>
</dbReference>
<keyword evidence="1" id="KW-0805">Transcription regulation</keyword>
<dbReference type="SUPFAM" id="SSF55785">
    <property type="entry name" value="PYP-like sensor domain (PAS domain)"/>
    <property type="match status" value="1"/>
</dbReference>
<gene>
    <name evidence="5" type="ORF">HNR59_003622</name>
</gene>
<evidence type="ECO:0000256" key="2">
    <source>
        <dbReference type="ARBA" id="ARBA00023125"/>
    </source>
</evidence>
<dbReference type="CDD" id="cd06170">
    <property type="entry name" value="LuxR_C_like"/>
    <property type="match status" value="1"/>
</dbReference>
<comment type="caution">
    <text evidence="5">The sequence shown here is derived from an EMBL/GenBank/DDBJ whole genome shotgun (WGS) entry which is preliminary data.</text>
</comment>
<dbReference type="SUPFAM" id="SSF46894">
    <property type="entry name" value="C-terminal effector domain of the bipartite response regulators"/>
    <property type="match status" value="1"/>
</dbReference>
<dbReference type="PANTHER" id="PTHR44688">
    <property type="entry name" value="DNA-BINDING TRANSCRIPTIONAL ACTIVATOR DEVR_DOSR"/>
    <property type="match status" value="1"/>
</dbReference>
<keyword evidence="2" id="KW-0238">DNA-binding</keyword>
<evidence type="ECO:0000256" key="1">
    <source>
        <dbReference type="ARBA" id="ARBA00023015"/>
    </source>
</evidence>
<dbReference type="RefSeq" id="WP_246374824.1">
    <property type="nucleotide sequence ID" value="NZ_JACHEU010000004.1"/>
</dbReference>
<dbReference type="PANTHER" id="PTHR44688:SF16">
    <property type="entry name" value="DNA-BINDING TRANSCRIPTIONAL ACTIVATOR DEVR_DOSR"/>
    <property type="match status" value="1"/>
</dbReference>
<dbReference type="InterPro" id="IPR035965">
    <property type="entry name" value="PAS-like_dom_sf"/>
</dbReference>
<dbReference type="Pfam" id="PF13426">
    <property type="entry name" value="PAS_9"/>
    <property type="match status" value="1"/>
</dbReference>
<reference evidence="5 6" key="1">
    <citation type="submission" date="2020-08" db="EMBL/GenBank/DDBJ databases">
        <title>Genomic Encyclopedia of Type Strains, Phase IV (KMG-IV): sequencing the most valuable type-strain genomes for metagenomic binning, comparative biology and taxonomic classification.</title>
        <authorList>
            <person name="Goeker M."/>
        </authorList>
    </citation>
    <scope>NUCLEOTIDE SEQUENCE [LARGE SCALE GENOMIC DNA]</scope>
    <source>
        <strain evidence="5 6">DSM 11099</strain>
    </source>
</reference>
<dbReference type="CDD" id="cd00130">
    <property type="entry name" value="PAS"/>
    <property type="match status" value="1"/>
</dbReference>
<dbReference type="NCBIfam" id="TIGR00229">
    <property type="entry name" value="sensory_box"/>
    <property type="match status" value="1"/>
</dbReference>
<evidence type="ECO:0000256" key="3">
    <source>
        <dbReference type="ARBA" id="ARBA00023163"/>
    </source>
</evidence>
<protein>
    <submittedName>
        <fullName evidence="5">PAS domain S-box-containing protein</fullName>
    </submittedName>
</protein>
<keyword evidence="6" id="KW-1185">Reference proteome</keyword>
<dbReference type="PROSITE" id="PS50043">
    <property type="entry name" value="HTH_LUXR_2"/>
    <property type="match status" value="1"/>
</dbReference>
<dbReference type="InterPro" id="IPR036388">
    <property type="entry name" value="WH-like_DNA-bd_sf"/>
</dbReference>